<accession>A0A6J7CPQ2</accession>
<feature type="transmembrane region" description="Helical" evidence="2">
    <location>
        <begin position="55"/>
        <end position="74"/>
    </location>
</feature>
<sequence>MSFVPPPPPSSASPSESPVPPPPPSALHVPPPPVYQGHDGGVAGKPLRPQVRAGASLLMGGAIVLCLAVFLPWFKIQGETWNGRHDFITSKMEVIAAPGNFWLFLGAVLFGLGLASYLAGRNLAVAIIAVVMSVITLFFSLIGIGAAQSTKDFMGEGTVGIGAIVGILAAFVALSGSITVLAKRRR</sequence>
<feature type="region of interest" description="Disordered" evidence="1">
    <location>
        <begin position="1"/>
        <end position="31"/>
    </location>
</feature>
<feature type="transmembrane region" description="Helical" evidence="2">
    <location>
        <begin position="94"/>
        <end position="118"/>
    </location>
</feature>
<evidence type="ECO:0000256" key="1">
    <source>
        <dbReference type="SAM" id="MobiDB-lite"/>
    </source>
</evidence>
<protein>
    <submittedName>
        <fullName evidence="3">Unannotated protein</fullName>
    </submittedName>
</protein>
<dbReference type="EMBL" id="CAFBLP010000002">
    <property type="protein sequence ID" value="CAB4858914.1"/>
    <property type="molecule type" value="Genomic_DNA"/>
</dbReference>
<feature type="transmembrane region" description="Helical" evidence="2">
    <location>
        <begin position="159"/>
        <end position="182"/>
    </location>
</feature>
<organism evidence="3">
    <name type="scientific">freshwater metagenome</name>
    <dbReference type="NCBI Taxonomy" id="449393"/>
    <lineage>
        <taxon>unclassified sequences</taxon>
        <taxon>metagenomes</taxon>
        <taxon>ecological metagenomes</taxon>
    </lineage>
</organism>
<keyword evidence="2" id="KW-1133">Transmembrane helix</keyword>
<keyword evidence="2" id="KW-0472">Membrane</keyword>
<proteinExistence type="predicted"/>
<keyword evidence="2" id="KW-0812">Transmembrane</keyword>
<reference evidence="3" key="1">
    <citation type="submission" date="2020-05" db="EMBL/GenBank/DDBJ databases">
        <authorList>
            <person name="Chiriac C."/>
            <person name="Salcher M."/>
            <person name="Ghai R."/>
            <person name="Kavagutti S V."/>
        </authorList>
    </citation>
    <scope>NUCLEOTIDE SEQUENCE</scope>
</reference>
<evidence type="ECO:0000313" key="3">
    <source>
        <dbReference type="EMBL" id="CAB4858914.1"/>
    </source>
</evidence>
<dbReference type="AlphaFoldDB" id="A0A6J7CPQ2"/>
<name>A0A6J7CPQ2_9ZZZZ</name>
<feature type="transmembrane region" description="Helical" evidence="2">
    <location>
        <begin position="125"/>
        <end position="147"/>
    </location>
</feature>
<gene>
    <name evidence="3" type="ORF">UFOPK3376_00142</name>
</gene>
<evidence type="ECO:0000256" key="2">
    <source>
        <dbReference type="SAM" id="Phobius"/>
    </source>
</evidence>